<sequence>MDEDIAVVGIGCSFPGGEGLDSFWKVLVDGKNCAVDIPEQRFDVSQWYDPDDTILGKIQTTKAAFIDGFNEFDHRFFGISEVEANFMDPQQKLLLLCSYRALEDSGIPMEKISGSRTGVYIGLMNRDYETLLNNSPSTITHYNGTGTAMSIAANRISYTFNLTGPSFSIDSACSSSLVAIHSACQAIRQGDCEMALCGGVSCILEPRVFVALSKAKMISPEGISKPFSKRADGYGRGEGCGIVLLKTLKKALQDHDHIWGIVCRTAVNQDGHTVTPITKPSLVQQEELLKRIYSTGTYLSDIQYVEAHGTGTPVGDLIEADSISKVIAKARPSEVGPLLIGSVKSNIGHTESAAGVAGLIKVLLMMKHETIVPSVFYSENSSSIDVQALNLKIPTKAETWHCAGSRNRVAGVNSFGFGGTNAHAIIREHKLATSSILERFGSRKLFPLSAATCKSLEMCIADTYQRVSTENKAELGTLLYTSACRRSHMKHKYRKVFVTTSLSDLEEQLNASLNKRFEAFKPDPKVVFVFCGNGVTYRGMCKQLLKEEPVFREKIKEVENYFQNYITTSILQKIESTFDNDNDFSKPDIVQPLLFATQVATAHLLKTWGIRPTAVLGHSVGEVAAAHCSGLLSLKEAVKIIYYRSVLQSKVTGGKMLVVGNIAMPDILNILPAYEGKVCLAALNSPLSCVLSGEKDAIESVHEMLKISFKSKNMFLHVLEVPAAYHSHMMDPVLTQIRDSIGSLSQHEIECELFSTVTGKLCSPGDFVTGDYWARNIRNPVAFEQAVRAVASNKKNIIFVEIGPKRVLQRNIKETLGNDTVVLSSIQPDKDQEALLTVVSELFELGVNVDWDQFYKGFQSAPAPFPVYQFDCPKSNVYFEDVRQGNEVKAFHRHPLISPHKDNKRMFKCSLSLEAFPYIWEHKSNGIAIAPGALYTELALASVMESMNSKIPLASLQLTIGFHNLLVLSKSSHFLKVQLESHEGKTFFQIKSSSTKHASGSISITKEPAVTDHRVILLDVILKRCLSVIPGDQVYATLNKAGFDYGPIFRQLGDVQYGEEFKEAVTNVRIPDRLLSQIHDYFLHPVILDYFLQMTSVLALSNSTFRHGFPSAVGSMVITAPLCEEMVIYMRLTREMPEYFEVCGCFVDRKGHTLIELKDVRITFVGDSSNATNFDFFHNERFTVPAVTSKPTKPKAVVFEDSLGIASALKTYLHPASVFFSPTDVGLASLQVPDFLLHLDHCTADMEKILLICCCQNLGFLRTQTVLEQLADICELYRHIVLTLRKCKNLRTLHVITYRSSESTVDYISPGFVLTGMTRACAAELSEISFQLIDLSTLTSEDIKALGYVICSYESHKYPEVLINQGHVQSSVITRTAFNKISKGVNSPWSECFTLQTANPYEIACLSAIPTNDVLEFIDGTNVEVKLCKICMHSSDYFPVSLSDIKFGQTIYWNKHTSQSHKLLALDFSGIVTAVGKDVKNLKVGDHIVSCYPTVATSKVILPEDACYKTKKLPLLKDTPCVSYFILAWEILDSASSKVKLNKGLCIFSTNPHSTMMKVLTVTADRSGWNVVIEKELNALSQHLDRCSVFVLIPPYDHLHLAELSSETGTKHFFLVCNNSEPAIRIFPNDRENMCFHFVKLCNIFQKSHLKSQSSDVHRWLKIMHLDSTFLCLQSKAFHPTQAENENVESYFIAKTVSLIVLDNNGSLAERSQICLQPRPLQLFSHTAVYVVSGGLSGLGFETVKFISHWGGKCIATLSRSAPSGETQLHINNLKKRYGVRIITLQCDVSVSEEVLQAVTVIGQNFPSCPIKGVFHSAAVLHDGLLKTLNKSLFEKVLRPKVSGALNLHYATLNSKVDYFVCYSSISSFIGNASQANYAAANSFLDSLCHYRRNIGLAGQSINWGPLKLGLLFNKTDYQKFLGAKGLMTMEVPEIHEALKHCLLENKPQQVVCKFNFRILGNNVLSQNASLKARLAPLIKKEFGDKTVNESKKELHTSVDDYIRGVVGDICNVDADELDAGSCLAAIGIDSMLAMTLQNQMFQDIGVNIPLATLLDPNITLNSLATLLKESSDEK</sequence>
<dbReference type="InterPro" id="IPR020807">
    <property type="entry name" value="PKS_DH"/>
</dbReference>
<dbReference type="InterPro" id="IPR049552">
    <property type="entry name" value="PKS_DH_N"/>
</dbReference>
<dbReference type="SUPFAM" id="SSF50129">
    <property type="entry name" value="GroES-like"/>
    <property type="match status" value="1"/>
</dbReference>
<comment type="catalytic activity">
    <reaction evidence="5">
        <text>holo-[ACP] + malonyl-CoA = malonyl-[ACP] + CoA</text>
        <dbReference type="Rhea" id="RHEA:41792"/>
        <dbReference type="Rhea" id="RHEA-COMP:9623"/>
        <dbReference type="Rhea" id="RHEA-COMP:9685"/>
        <dbReference type="ChEBI" id="CHEBI:57287"/>
        <dbReference type="ChEBI" id="CHEBI:57384"/>
        <dbReference type="ChEBI" id="CHEBI:64479"/>
        <dbReference type="ChEBI" id="CHEBI:78449"/>
        <dbReference type="EC" id="2.3.1.39"/>
    </reaction>
    <physiologicalReaction direction="left-to-right" evidence="5">
        <dbReference type="Rhea" id="RHEA:41793"/>
    </physiologicalReaction>
</comment>
<keyword evidence="2" id="KW-0596">Phosphopantetheine</keyword>
<evidence type="ECO:0000256" key="1">
    <source>
        <dbReference type="ARBA" id="ARBA00005194"/>
    </source>
</evidence>
<dbReference type="InterPro" id="IPR016036">
    <property type="entry name" value="Malonyl_transacylase_ACP-bd"/>
</dbReference>
<dbReference type="Gene3D" id="3.30.70.250">
    <property type="entry name" value="Malonyl-CoA ACP transacylase, ACP-binding"/>
    <property type="match status" value="1"/>
</dbReference>
<dbReference type="InterPro" id="IPR016039">
    <property type="entry name" value="Thiolase-like"/>
</dbReference>
<dbReference type="Pfam" id="PF00109">
    <property type="entry name" value="ketoacyl-synt"/>
    <property type="match status" value="1"/>
</dbReference>
<evidence type="ECO:0000259" key="8">
    <source>
        <dbReference type="PROSITE" id="PS52004"/>
    </source>
</evidence>
<gene>
    <name evidence="10" type="ORF">Baya_4499</name>
</gene>
<keyword evidence="3" id="KW-0597">Phosphoprotein</keyword>
<dbReference type="SMART" id="SM00827">
    <property type="entry name" value="PKS_AT"/>
    <property type="match status" value="1"/>
</dbReference>
<evidence type="ECO:0000256" key="2">
    <source>
        <dbReference type="ARBA" id="ARBA00022450"/>
    </source>
</evidence>
<dbReference type="SUPFAM" id="SSF53901">
    <property type="entry name" value="Thiolase-like"/>
    <property type="match status" value="1"/>
</dbReference>
<evidence type="ECO:0000256" key="3">
    <source>
        <dbReference type="ARBA" id="ARBA00022553"/>
    </source>
</evidence>
<dbReference type="InterPro" id="IPR016035">
    <property type="entry name" value="Acyl_Trfase/lysoPLipase"/>
</dbReference>
<dbReference type="CDD" id="cd05274">
    <property type="entry name" value="KR_FAS_SDR_x"/>
    <property type="match status" value="1"/>
</dbReference>
<dbReference type="InterPro" id="IPR014030">
    <property type="entry name" value="Ketoacyl_synth_N"/>
</dbReference>
<dbReference type="Gene3D" id="3.10.129.110">
    <property type="entry name" value="Polyketide synthase dehydratase"/>
    <property type="match status" value="1"/>
</dbReference>
<dbReference type="SMART" id="SM00825">
    <property type="entry name" value="PKS_KS"/>
    <property type="match status" value="1"/>
</dbReference>
<dbReference type="InterPro" id="IPR032821">
    <property type="entry name" value="PKS_assoc"/>
</dbReference>
<dbReference type="Pfam" id="PF00698">
    <property type="entry name" value="Acyl_transf_1"/>
    <property type="match status" value="1"/>
</dbReference>
<dbReference type="Pfam" id="PF00550">
    <property type="entry name" value="PP-binding"/>
    <property type="match status" value="1"/>
</dbReference>
<dbReference type="PROSITE" id="PS50075">
    <property type="entry name" value="CARRIER"/>
    <property type="match status" value="1"/>
</dbReference>
<feature type="region of interest" description="C-terminal hotdog fold" evidence="6">
    <location>
        <begin position="1026"/>
        <end position="1171"/>
    </location>
</feature>
<comment type="pathway">
    <text evidence="1">Lipid metabolism; fatty acid biosynthesis.</text>
</comment>
<accession>A0A556TQB6</accession>
<keyword evidence="4" id="KW-0808">Transferase</keyword>
<dbReference type="Pfam" id="PF14765">
    <property type="entry name" value="PS-DH"/>
    <property type="match status" value="1"/>
</dbReference>
<evidence type="ECO:0000256" key="4">
    <source>
        <dbReference type="ARBA" id="ARBA00022679"/>
    </source>
</evidence>
<dbReference type="PROSITE" id="PS52019">
    <property type="entry name" value="PKS_MFAS_DH"/>
    <property type="match status" value="1"/>
</dbReference>
<dbReference type="PANTHER" id="PTHR45681">
    <property type="entry name" value="POLYKETIDE SYNTHASE 44-RELATED"/>
    <property type="match status" value="1"/>
</dbReference>
<feature type="domain" description="Ketosynthase family 3 (KS3)" evidence="8">
    <location>
        <begin position="2"/>
        <end position="428"/>
    </location>
</feature>
<evidence type="ECO:0000313" key="11">
    <source>
        <dbReference type="Proteomes" id="UP000319801"/>
    </source>
</evidence>
<feature type="active site" description="Proton donor; for dehydratase activity" evidence="6">
    <location>
        <position position="1089"/>
    </location>
</feature>
<dbReference type="Gene3D" id="3.40.50.720">
    <property type="entry name" value="NAD(P)-binding Rossmann-like Domain"/>
    <property type="match status" value="1"/>
</dbReference>
<dbReference type="InterPro" id="IPR011032">
    <property type="entry name" value="GroES-like_sf"/>
</dbReference>
<dbReference type="EMBL" id="VCAZ01000010">
    <property type="protein sequence ID" value="TSK34891.1"/>
    <property type="molecule type" value="Genomic_DNA"/>
</dbReference>
<evidence type="ECO:0000259" key="9">
    <source>
        <dbReference type="PROSITE" id="PS52019"/>
    </source>
</evidence>
<dbReference type="InterPro" id="IPR036736">
    <property type="entry name" value="ACP-like_sf"/>
</dbReference>
<dbReference type="SUPFAM" id="SSF47336">
    <property type="entry name" value="ACP-like"/>
    <property type="match status" value="1"/>
</dbReference>
<dbReference type="GO" id="GO:0004315">
    <property type="term" value="F:3-oxoacyl-[acyl-carrier-protein] synthase activity"/>
    <property type="evidence" value="ECO:0007669"/>
    <property type="project" value="InterPro"/>
</dbReference>
<dbReference type="PROSITE" id="PS52004">
    <property type="entry name" value="KS3_2"/>
    <property type="match status" value="1"/>
</dbReference>
<dbReference type="Pfam" id="PF16197">
    <property type="entry name" value="KAsynt_C_assoc"/>
    <property type="match status" value="1"/>
</dbReference>
<dbReference type="SUPFAM" id="SSF51735">
    <property type="entry name" value="NAD(P)-binding Rossmann-fold domains"/>
    <property type="match status" value="1"/>
</dbReference>
<name>A0A556TQB6_BAGYA</name>
<dbReference type="Gene3D" id="1.10.1200.10">
    <property type="entry name" value="ACP-like"/>
    <property type="match status" value="1"/>
</dbReference>
<dbReference type="InterPro" id="IPR009081">
    <property type="entry name" value="PP-bd_ACP"/>
</dbReference>
<dbReference type="Pfam" id="PF21089">
    <property type="entry name" value="PKS_DH_N"/>
    <property type="match status" value="1"/>
</dbReference>
<keyword evidence="11" id="KW-1185">Reference proteome</keyword>
<dbReference type="Pfam" id="PF02801">
    <property type="entry name" value="Ketoacyl-synt_C"/>
    <property type="match status" value="1"/>
</dbReference>
<feature type="active site" description="Proton acceptor; for dehydratase activity" evidence="6">
    <location>
        <position position="922"/>
    </location>
</feature>
<dbReference type="Gene3D" id="3.40.47.10">
    <property type="match status" value="1"/>
</dbReference>
<dbReference type="InterPro" id="IPR049551">
    <property type="entry name" value="PKS_DH_C"/>
</dbReference>
<dbReference type="InterPro" id="IPR014043">
    <property type="entry name" value="Acyl_transferase_dom"/>
</dbReference>
<dbReference type="SUPFAM" id="SSF55048">
    <property type="entry name" value="Probable ACP-binding domain of malonyl-CoA ACP transacylase"/>
    <property type="match status" value="1"/>
</dbReference>
<dbReference type="InterPro" id="IPR014031">
    <property type="entry name" value="Ketoacyl_synth_C"/>
</dbReference>
<dbReference type="Proteomes" id="UP000319801">
    <property type="component" value="Unassembled WGS sequence"/>
</dbReference>
<dbReference type="Gene3D" id="3.40.366.10">
    <property type="entry name" value="Malonyl-Coenzyme A Acyl Carrier Protein, domain 2"/>
    <property type="match status" value="1"/>
</dbReference>
<dbReference type="GO" id="GO:0004314">
    <property type="term" value="F:[acyl-carrier-protein] S-malonyltransferase activity"/>
    <property type="evidence" value="ECO:0007669"/>
    <property type="project" value="UniProtKB-EC"/>
</dbReference>
<dbReference type="SMART" id="SM00826">
    <property type="entry name" value="PKS_DH"/>
    <property type="match status" value="1"/>
</dbReference>
<evidence type="ECO:0000313" key="10">
    <source>
        <dbReference type="EMBL" id="TSK34891.1"/>
    </source>
</evidence>
<feature type="domain" description="Carrier" evidence="7">
    <location>
        <begin position="1997"/>
        <end position="2072"/>
    </location>
</feature>
<dbReference type="SMART" id="SM00822">
    <property type="entry name" value="PKS_KR"/>
    <property type="match status" value="1"/>
</dbReference>
<evidence type="ECO:0000256" key="6">
    <source>
        <dbReference type="PROSITE-ProRule" id="PRU01363"/>
    </source>
</evidence>
<dbReference type="CDD" id="cd00833">
    <property type="entry name" value="PKS"/>
    <property type="match status" value="1"/>
</dbReference>
<proteinExistence type="predicted"/>
<evidence type="ECO:0000259" key="7">
    <source>
        <dbReference type="PROSITE" id="PS50075"/>
    </source>
</evidence>
<dbReference type="InterPro" id="IPR020841">
    <property type="entry name" value="PKS_Beta-ketoAc_synthase_dom"/>
</dbReference>
<organism evidence="10 11">
    <name type="scientific">Bagarius yarrelli</name>
    <name type="common">Goonch</name>
    <name type="synonym">Bagrus yarrelli</name>
    <dbReference type="NCBI Taxonomy" id="175774"/>
    <lineage>
        <taxon>Eukaryota</taxon>
        <taxon>Metazoa</taxon>
        <taxon>Chordata</taxon>
        <taxon>Craniata</taxon>
        <taxon>Vertebrata</taxon>
        <taxon>Euteleostomi</taxon>
        <taxon>Actinopterygii</taxon>
        <taxon>Neopterygii</taxon>
        <taxon>Teleostei</taxon>
        <taxon>Ostariophysi</taxon>
        <taxon>Siluriformes</taxon>
        <taxon>Sisoridae</taxon>
        <taxon>Sisorinae</taxon>
        <taxon>Bagarius</taxon>
    </lineage>
</organism>
<dbReference type="InterPro" id="IPR042104">
    <property type="entry name" value="PKS_dehydratase_sf"/>
</dbReference>
<dbReference type="InterPro" id="IPR049900">
    <property type="entry name" value="PKS_mFAS_DH"/>
</dbReference>
<dbReference type="PANTHER" id="PTHR45681:SF8">
    <property type="entry name" value="CARRIER DOMAIN-CONTAINING PROTEIN"/>
    <property type="match status" value="1"/>
</dbReference>
<dbReference type="Gene3D" id="3.30.70.3290">
    <property type="match status" value="1"/>
</dbReference>
<dbReference type="PROSITE" id="PS00606">
    <property type="entry name" value="KS3_1"/>
    <property type="match status" value="1"/>
</dbReference>
<dbReference type="InterPro" id="IPR001227">
    <property type="entry name" value="Ac_transferase_dom_sf"/>
</dbReference>
<dbReference type="GO" id="GO:0006633">
    <property type="term" value="P:fatty acid biosynthetic process"/>
    <property type="evidence" value="ECO:0007669"/>
    <property type="project" value="UniProtKB-UniPathway"/>
</dbReference>
<dbReference type="OrthoDB" id="329835at2759"/>
<dbReference type="InterPro" id="IPR057326">
    <property type="entry name" value="KR_dom"/>
</dbReference>
<feature type="region of interest" description="N-terminal hotdog fold" evidence="6">
    <location>
        <begin position="892"/>
        <end position="1009"/>
    </location>
</feature>
<feature type="domain" description="PKS/mFAS DH" evidence="9">
    <location>
        <begin position="892"/>
        <end position="1171"/>
    </location>
</feature>
<protein>
    <submittedName>
        <fullName evidence="10">Highly reducing polyketide synthase easB</fullName>
    </submittedName>
</protein>
<dbReference type="InterPro" id="IPR050444">
    <property type="entry name" value="Polyketide_Synthase"/>
</dbReference>
<reference evidence="10 11" key="1">
    <citation type="journal article" date="2019" name="Genome Biol. Evol.">
        <title>Whole-Genome Sequencing of the Giant Devil Catfish, Bagarius yarrelli.</title>
        <authorList>
            <person name="Jiang W."/>
            <person name="Lv Y."/>
            <person name="Cheng L."/>
            <person name="Yang K."/>
            <person name="Chao B."/>
            <person name="Wang X."/>
            <person name="Li Y."/>
            <person name="Pan X."/>
            <person name="You X."/>
            <person name="Zhang Y."/>
            <person name="Yang J."/>
            <person name="Li J."/>
            <person name="Zhang X."/>
            <person name="Liu S."/>
            <person name="Sun C."/>
            <person name="Yang J."/>
            <person name="Shi Q."/>
        </authorList>
    </citation>
    <scope>NUCLEOTIDE SEQUENCE [LARGE SCALE GENOMIC DNA]</scope>
    <source>
        <strain evidence="10">JWS20170419001</strain>
        <tissue evidence="10">Muscle</tissue>
    </source>
</reference>
<evidence type="ECO:0000256" key="5">
    <source>
        <dbReference type="ARBA" id="ARBA00048404"/>
    </source>
</evidence>
<dbReference type="Pfam" id="PF08659">
    <property type="entry name" value="KR"/>
    <property type="match status" value="1"/>
</dbReference>
<dbReference type="InterPro" id="IPR013968">
    <property type="entry name" value="PKS_KR"/>
</dbReference>
<dbReference type="SUPFAM" id="SSF52151">
    <property type="entry name" value="FabD/lysophospholipase-like"/>
    <property type="match status" value="1"/>
</dbReference>
<comment type="caution">
    <text evidence="10">The sequence shown here is derived from an EMBL/GenBank/DDBJ whole genome shotgun (WGS) entry which is preliminary data.</text>
</comment>
<dbReference type="Gene3D" id="3.90.180.10">
    <property type="entry name" value="Medium-chain alcohol dehydrogenases, catalytic domain"/>
    <property type="match status" value="1"/>
</dbReference>
<dbReference type="UniPathway" id="UPA00094"/>
<dbReference type="InterPro" id="IPR036291">
    <property type="entry name" value="NAD(P)-bd_dom_sf"/>
</dbReference>
<dbReference type="InterPro" id="IPR018201">
    <property type="entry name" value="Ketoacyl_synth_AS"/>
</dbReference>